<evidence type="ECO:0000313" key="1">
    <source>
        <dbReference type="EMBL" id="KON34668.1"/>
    </source>
</evidence>
<dbReference type="EMBL" id="LFWU01000001">
    <property type="protein sequence ID" value="KON34668.1"/>
    <property type="molecule type" value="Genomic_DNA"/>
</dbReference>
<organism evidence="1 2">
    <name type="scientific">miscellaneous Crenarchaeota group-1 archaeon SG8-32-1</name>
    <dbReference type="NCBI Taxonomy" id="1685124"/>
    <lineage>
        <taxon>Archaea</taxon>
        <taxon>Candidatus Bathyarchaeota</taxon>
        <taxon>MCG-1</taxon>
    </lineage>
</organism>
<comment type="caution">
    <text evidence="1">The sequence shown here is derived from an EMBL/GenBank/DDBJ whole genome shotgun (WGS) entry which is preliminary data.</text>
</comment>
<protein>
    <submittedName>
        <fullName evidence="1">Uncharacterized protein</fullName>
    </submittedName>
</protein>
<name>A0A0M0C1E7_9ARCH</name>
<proteinExistence type="predicted"/>
<reference evidence="1 2" key="1">
    <citation type="submission" date="2015-06" db="EMBL/GenBank/DDBJ databases">
        <title>New insights into the roles of widespread benthic archaea in carbon and nitrogen cycling.</title>
        <authorList>
            <person name="Lazar C.S."/>
            <person name="Baker B.J."/>
            <person name="Seitz K.W."/>
            <person name="Hyde A.S."/>
            <person name="Dick G.J."/>
            <person name="Hinrichs K.-U."/>
            <person name="Teske A.P."/>
        </authorList>
    </citation>
    <scope>NUCLEOTIDE SEQUENCE [LARGE SCALE GENOMIC DNA]</scope>
    <source>
        <strain evidence="1">SG8-32-1</strain>
    </source>
</reference>
<dbReference type="AlphaFoldDB" id="A0A0M0C1E7"/>
<evidence type="ECO:0000313" key="2">
    <source>
        <dbReference type="Proteomes" id="UP000037237"/>
    </source>
</evidence>
<gene>
    <name evidence="1" type="ORF">AC477_00030</name>
</gene>
<sequence>MAIRCPKCGKEAIVLPRTVDYDGKQRMVRSCSDRNECKFSWMIFEIKFSLGKSDQITYDVVEFKKK</sequence>
<dbReference type="Proteomes" id="UP000037237">
    <property type="component" value="Unassembled WGS sequence"/>
</dbReference>
<accession>A0A0M0C1E7</accession>